<name>A0ACB8FRB1_9SAUR</name>
<gene>
    <name evidence="1" type="ORF">K3G42_026446</name>
</gene>
<evidence type="ECO:0000313" key="1">
    <source>
        <dbReference type="EMBL" id="KAH8007899.1"/>
    </source>
</evidence>
<dbReference type="Proteomes" id="UP000827872">
    <property type="component" value="Linkage Group LG06"/>
</dbReference>
<evidence type="ECO:0000313" key="2">
    <source>
        <dbReference type="Proteomes" id="UP000827872"/>
    </source>
</evidence>
<protein>
    <submittedName>
        <fullName evidence="1">Uncharacterized protein</fullName>
    </submittedName>
</protein>
<reference evidence="1" key="1">
    <citation type="submission" date="2021-08" db="EMBL/GenBank/DDBJ databases">
        <title>The first chromosome-level gecko genome reveals the dynamic sex chromosomes of Neotropical dwarf geckos (Sphaerodactylidae: Sphaerodactylus).</title>
        <authorList>
            <person name="Pinto B.J."/>
            <person name="Keating S.E."/>
            <person name="Gamble T."/>
        </authorList>
    </citation>
    <scope>NUCLEOTIDE SEQUENCE</scope>
    <source>
        <strain evidence="1">TG3544</strain>
    </source>
</reference>
<dbReference type="EMBL" id="CM037619">
    <property type="protein sequence ID" value="KAH8007899.1"/>
    <property type="molecule type" value="Genomic_DNA"/>
</dbReference>
<organism evidence="1 2">
    <name type="scientific">Sphaerodactylus townsendi</name>
    <dbReference type="NCBI Taxonomy" id="933632"/>
    <lineage>
        <taxon>Eukaryota</taxon>
        <taxon>Metazoa</taxon>
        <taxon>Chordata</taxon>
        <taxon>Craniata</taxon>
        <taxon>Vertebrata</taxon>
        <taxon>Euteleostomi</taxon>
        <taxon>Lepidosauria</taxon>
        <taxon>Squamata</taxon>
        <taxon>Bifurcata</taxon>
        <taxon>Gekkota</taxon>
        <taxon>Sphaerodactylidae</taxon>
        <taxon>Sphaerodactylus</taxon>
    </lineage>
</organism>
<comment type="caution">
    <text evidence="1">The sequence shown here is derived from an EMBL/GenBank/DDBJ whole genome shotgun (WGS) entry which is preliminary data.</text>
</comment>
<sequence>MTNNILLCCYTDLPELQALREEIFHKNSDCNCSYTFIPYMVTAQDKVFCCDSSVMMCLSEFYQPNFNRETFFTPLTEQLAKLLEGTSVNSW</sequence>
<accession>A0ACB8FRB1</accession>
<proteinExistence type="predicted"/>
<keyword evidence="2" id="KW-1185">Reference proteome</keyword>